<dbReference type="Gene3D" id="3.20.20.30">
    <property type="entry name" value="Luciferase-like domain"/>
    <property type="match status" value="1"/>
</dbReference>
<gene>
    <name evidence="4" type="ORF">GCM10009759_09430</name>
</gene>
<evidence type="ECO:0000259" key="3">
    <source>
        <dbReference type="Pfam" id="PF00296"/>
    </source>
</evidence>
<dbReference type="InterPro" id="IPR050564">
    <property type="entry name" value="F420-G6PD/mer"/>
</dbReference>
<keyword evidence="5" id="KW-1185">Reference proteome</keyword>
<feature type="domain" description="Luciferase-like" evidence="3">
    <location>
        <begin position="12"/>
        <end position="290"/>
    </location>
</feature>
<dbReference type="InterPro" id="IPR011251">
    <property type="entry name" value="Luciferase-like_dom"/>
</dbReference>
<sequence length="369" mass="39342">MTEYGFFLSCEEFTPQELIRQAERAREAGFTRLAISDHFHPWNEAQGNSAFVWSVIGALSQAVDLPVTTLVTCPTVRLHPAVTAQAAATSSVLLDGRFALGVGTGEALNEHVLGDRWPSFEERAEMLEEAVGVMRELFTGRQVSHRGPHYTVDNARLYTAPRGPLPILVSGFGPKAAATAARIGEGFVTMQPDADLVAAFRDAGGTGKVVGGLKVCWSADRDAAIDEVHRRWPTELLPGELAQVLPTPAHFEQASTLVTREMVADAVVCGDDVDAHVEAVLAYPRAGFDEVYVGQIGPDQDAFFEAYRTRVLPALKGADPGSGAGRGAAPDRPLETPEARMTGEGAPAPDEDAKDAGDGPEFAPTDPGR</sequence>
<dbReference type="Proteomes" id="UP001500897">
    <property type="component" value="Unassembled WGS sequence"/>
</dbReference>
<dbReference type="Pfam" id="PF00296">
    <property type="entry name" value="Bac_luciferase"/>
    <property type="match status" value="1"/>
</dbReference>
<evidence type="ECO:0000313" key="4">
    <source>
        <dbReference type="EMBL" id="GAA2087765.1"/>
    </source>
</evidence>
<name>A0ABN2WCQ5_9ACTN</name>
<protein>
    <submittedName>
        <fullName evidence="4">LLM class F420-dependent oxidoreductase</fullName>
    </submittedName>
</protein>
<dbReference type="InterPro" id="IPR019945">
    <property type="entry name" value="F420_G6P_DH-rel"/>
</dbReference>
<evidence type="ECO:0000256" key="1">
    <source>
        <dbReference type="ARBA" id="ARBA00023002"/>
    </source>
</evidence>
<proteinExistence type="predicted"/>
<comment type="caution">
    <text evidence="4">The sequence shown here is derived from an EMBL/GenBank/DDBJ whole genome shotgun (WGS) entry which is preliminary data.</text>
</comment>
<dbReference type="EMBL" id="BAAANS010000004">
    <property type="protein sequence ID" value="GAA2087765.1"/>
    <property type="molecule type" value="Genomic_DNA"/>
</dbReference>
<accession>A0ABN2WCQ5</accession>
<dbReference type="SUPFAM" id="SSF51679">
    <property type="entry name" value="Bacterial luciferase-like"/>
    <property type="match status" value="1"/>
</dbReference>
<reference evidence="4 5" key="1">
    <citation type="journal article" date="2019" name="Int. J. Syst. Evol. Microbiol.">
        <title>The Global Catalogue of Microorganisms (GCM) 10K type strain sequencing project: providing services to taxonomists for standard genome sequencing and annotation.</title>
        <authorList>
            <consortium name="The Broad Institute Genomics Platform"/>
            <consortium name="The Broad Institute Genome Sequencing Center for Infectious Disease"/>
            <person name="Wu L."/>
            <person name="Ma J."/>
        </authorList>
    </citation>
    <scope>NUCLEOTIDE SEQUENCE [LARGE SCALE GENOMIC DNA]</scope>
    <source>
        <strain evidence="4 5">JCM 14559</strain>
    </source>
</reference>
<dbReference type="InterPro" id="IPR036661">
    <property type="entry name" value="Luciferase-like_sf"/>
</dbReference>
<dbReference type="NCBIfam" id="TIGR03557">
    <property type="entry name" value="F420_G6P_family"/>
    <property type="match status" value="1"/>
</dbReference>
<dbReference type="PANTHER" id="PTHR43244:SF1">
    <property type="entry name" value="5,10-METHYLENETETRAHYDROMETHANOPTERIN REDUCTASE"/>
    <property type="match status" value="1"/>
</dbReference>
<evidence type="ECO:0000256" key="2">
    <source>
        <dbReference type="SAM" id="MobiDB-lite"/>
    </source>
</evidence>
<dbReference type="PANTHER" id="PTHR43244">
    <property type="match status" value="1"/>
</dbReference>
<dbReference type="CDD" id="cd01097">
    <property type="entry name" value="Tetrahydromethanopterin_reductase"/>
    <property type="match status" value="1"/>
</dbReference>
<evidence type="ECO:0000313" key="5">
    <source>
        <dbReference type="Proteomes" id="UP001500897"/>
    </source>
</evidence>
<keyword evidence="1" id="KW-0560">Oxidoreductase</keyword>
<feature type="region of interest" description="Disordered" evidence="2">
    <location>
        <begin position="315"/>
        <end position="369"/>
    </location>
</feature>
<organism evidence="4 5">
    <name type="scientific">Kitasatospora saccharophila</name>
    <dbReference type="NCBI Taxonomy" id="407973"/>
    <lineage>
        <taxon>Bacteria</taxon>
        <taxon>Bacillati</taxon>
        <taxon>Actinomycetota</taxon>
        <taxon>Actinomycetes</taxon>
        <taxon>Kitasatosporales</taxon>
        <taxon>Streptomycetaceae</taxon>
        <taxon>Kitasatospora</taxon>
    </lineage>
</organism>